<keyword evidence="1" id="KW-0472">Membrane</keyword>
<feature type="transmembrane region" description="Helical" evidence="1">
    <location>
        <begin position="222"/>
        <end position="244"/>
    </location>
</feature>
<dbReference type="EMBL" id="REFY01000003">
    <property type="protein sequence ID" value="RQG89929.1"/>
    <property type="molecule type" value="Genomic_DNA"/>
</dbReference>
<feature type="transmembrane region" description="Helical" evidence="1">
    <location>
        <begin position="341"/>
        <end position="359"/>
    </location>
</feature>
<feature type="transmembrane region" description="Helical" evidence="1">
    <location>
        <begin position="316"/>
        <end position="335"/>
    </location>
</feature>
<feature type="transmembrane region" description="Helical" evidence="1">
    <location>
        <begin position="256"/>
        <end position="277"/>
    </location>
</feature>
<evidence type="ECO:0000313" key="3">
    <source>
        <dbReference type="Proteomes" id="UP000273828"/>
    </source>
</evidence>
<feature type="transmembrane region" description="Helical" evidence="1">
    <location>
        <begin position="366"/>
        <end position="389"/>
    </location>
</feature>
<keyword evidence="3" id="KW-1185">Reference proteome</keyword>
<protein>
    <submittedName>
        <fullName evidence="2">Uncharacterized protein</fullName>
    </submittedName>
</protein>
<dbReference type="RefSeq" id="WP_124178016.1">
    <property type="nucleotide sequence ID" value="NZ_REFY01000003.1"/>
</dbReference>
<feature type="transmembrane region" description="Helical" evidence="1">
    <location>
        <begin position="395"/>
        <end position="415"/>
    </location>
</feature>
<evidence type="ECO:0000313" key="2">
    <source>
        <dbReference type="EMBL" id="RQG89929.1"/>
    </source>
</evidence>
<dbReference type="OrthoDB" id="242474at2157"/>
<proteinExistence type="predicted"/>
<keyword evidence="1" id="KW-0812">Transmembrane</keyword>
<name>A0A3N6NYL0_9EURY</name>
<feature type="transmembrane region" description="Helical" evidence="1">
    <location>
        <begin position="283"/>
        <end position="304"/>
    </location>
</feature>
<sequence>MRFARIVPVALLCIVAITGVAVVAGAPPPTQLCDVCASDVDGATGPGTLDVSVDSNGDSRWTERVPITDSAADRYREEPKTLEREIEDGRSWHVARGETADRTVSLEDGGVVVTYTVDAVARPGVGGTWLVDYFALDSGNERYDLAAERVRIHTPPDTDVITEPRYATVDGNTATWNANAGESIGGDFASQTYLTHGSNGVRGTALGYATIGLEIGPQALKLGVIVGIAPAILIAVSGLAIGRVDRGRASFDRPRLERLIVGIGLVGALALVLVSLVTTGRPLTPGIGGVSSLGIGYALLGIAVRGGGDRLEIRGLAGLAGFAAAVSGILMWLVGDWSVTILLPFALATGLFLPIGYAYGSRSRPVGTVILAGILPVLGGIVLFSFVLPTVIGTIVYWFLLAFWGGITVAFGYPLSLLGRKLAEEETADAAS</sequence>
<evidence type="ECO:0000256" key="1">
    <source>
        <dbReference type="SAM" id="Phobius"/>
    </source>
</evidence>
<dbReference type="AlphaFoldDB" id="A0A3N6NYL0"/>
<dbReference type="Proteomes" id="UP000273828">
    <property type="component" value="Unassembled WGS sequence"/>
</dbReference>
<comment type="caution">
    <text evidence="2">The sequence shown here is derived from an EMBL/GenBank/DDBJ whole genome shotgun (WGS) entry which is preliminary data.</text>
</comment>
<gene>
    <name evidence="2" type="ORF">EA462_07930</name>
</gene>
<keyword evidence="1" id="KW-1133">Transmembrane helix</keyword>
<accession>A0A3N6NYL0</accession>
<organism evidence="2 3">
    <name type="scientific">Natrarchaeobius halalkaliphilus</name>
    <dbReference type="NCBI Taxonomy" id="1679091"/>
    <lineage>
        <taxon>Archaea</taxon>
        <taxon>Methanobacteriati</taxon>
        <taxon>Methanobacteriota</taxon>
        <taxon>Stenosarchaea group</taxon>
        <taxon>Halobacteria</taxon>
        <taxon>Halobacteriales</taxon>
        <taxon>Natrialbaceae</taxon>
        <taxon>Natrarchaeobius</taxon>
    </lineage>
</organism>
<reference evidence="2 3" key="1">
    <citation type="submission" date="2018-10" db="EMBL/GenBank/DDBJ databases">
        <title>Natrarchaeobius chitinivorans gen. nov., sp. nov., and Natrarchaeobius haloalkaliphilus sp. nov., alkaliphilic, chitin-utilizing haloarchaea from hypersaline alkaline lakes.</title>
        <authorList>
            <person name="Sorokin D.Y."/>
            <person name="Elcheninov A.G."/>
            <person name="Kostrikina N.A."/>
            <person name="Bale N.J."/>
            <person name="Sinninghe Damste J.S."/>
            <person name="Khijniak T.V."/>
            <person name="Kublanov I.V."/>
            <person name="Toshchakov S.V."/>
        </authorList>
    </citation>
    <scope>NUCLEOTIDE SEQUENCE [LARGE SCALE GENOMIC DNA]</scope>
    <source>
        <strain evidence="2 3">AArcht-Sl</strain>
    </source>
</reference>